<reference evidence="1 2" key="1">
    <citation type="journal article" date="2012" name="J. Bacteriol.">
        <title>Complete Genome Sequence of Providencia stuartii Clinical Isolate MRSN 2154.</title>
        <authorList>
            <person name="Clifford R.J."/>
            <person name="Hang J."/>
            <person name="Riley M.C."/>
            <person name="Onmus-Leone F."/>
            <person name="Kuschner R.A."/>
            <person name="Lesho E.P."/>
            <person name="Waterman P.E."/>
        </authorList>
    </citation>
    <scope>NUCLEOTIDE SEQUENCE [LARGE SCALE GENOMIC DNA]</scope>
    <source>
        <strain evidence="1 2">MRSN 2154</strain>
    </source>
</reference>
<dbReference type="PATRIC" id="fig|1157951.4.peg.2243"/>
<proteinExistence type="predicted"/>
<dbReference type="Proteomes" id="UP000005012">
    <property type="component" value="Chromosome"/>
</dbReference>
<reference evidence="2" key="2">
    <citation type="submission" date="2012-04" db="EMBL/GenBank/DDBJ databases">
        <title>Complete genome sequence of Providencia stuartii clinical isolate MRSN 2154.</title>
        <authorList>
            <person name="Clifford R.J."/>
            <person name="Hang J."/>
            <person name="Riley M.C."/>
            <person name="Onmus-Leone F."/>
            <person name="Kuschner R.A."/>
            <person name="Lesho E.P."/>
            <person name="Waterman P.E."/>
        </authorList>
    </citation>
    <scope>NUCLEOTIDE SEQUENCE [LARGE SCALE GENOMIC DNA]</scope>
    <source>
        <strain evidence="2">MRSN 2154</strain>
    </source>
</reference>
<dbReference type="GeneID" id="93521191"/>
<gene>
    <name evidence="1" type="ordered locus">S70_11150</name>
</gene>
<dbReference type="KEGG" id="psi:S70_11150"/>
<protein>
    <submittedName>
        <fullName evidence="1">Uncharacterized protein</fullName>
    </submittedName>
</protein>
<evidence type="ECO:0000313" key="1">
    <source>
        <dbReference type="EMBL" id="AFH94081.1"/>
    </source>
</evidence>
<dbReference type="AlphaFoldDB" id="A0A140NMD6"/>
<sequence>MKYGNTFILQNETPFFFDKLAKFLASNKMMDYSFEMAYSSEKKAVSYEFNEYDEFDVFFMSKYNGELKSVDVLDVDIICYPVSLINNIEFVRDISSYISPDDGFLIIHIFSDIDDLSSLYKSGFCQTKRSKAFRLEIYNVEWEAIKLPDPNLYINSLSEEVYQEIDSGYDLIDLGPVMISLNKVTHINMSYIDNLNEFNDFEYAEFNKVVDEIGVALSLP</sequence>
<dbReference type="HOGENOM" id="CLU_1255033_0_0_6"/>
<evidence type="ECO:0000313" key="2">
    <source>
        <dbReference type="Proteomes" id="UP000005012"/>
    </source>
</evidence>
<dbReference type="RefSeq" id="WP_014657249.1">
    <property type="nucleotide sequence ID" value="NC_017731.1"/>
</dbReference>
<name>A0A140NMD6_PROSM</name>
<dbReference type="EMBL" id="CP003488">
    <property type="protein sequence ID" value="AFH94081.1"/>
    <property type="molecule type" value="Genomic_DNA"/>
</dbReference>
<accession>A0A140NMD6</accession>
<organism evidence="1 2">
    <name type="scientific">Providencia stuartii (strain MRSN 2154)</name>
    <dbReference type="NCBI Taxonomy" id="1157951"/>
    <lineage>
        <taxon>Bacteria</taxon>
        <taxon>Pseudomonadati</taxon>
        <taxon>Pseudomonadota</taxon>
        <taxon>Gammaproteobacteria</taxon>
        <taxon>Enterobacterales</taxon>
        <taxon>Morganellaceae</taxon>
        <taxon>Providencia</taxon>
    </lineage>
</organism>